<dbReference type="UniPathway" id="UPA00282"/>
<dbReference type="PANTHER" id="PTHR31650:SF1">
    <property type="entry name" value="WAX ESTER SYNTHASE_DIACYLGLYCEROL ACYLTRANSFERASE 4-RELATED"/>
    <property type="match status" value="1"/>
</dbReference>
<evidence type="ECO:0000256" key="2">
    <source>
        <dbReference type="ARBA" id="ARBA00005189"/>
    </source>
</evidence>
<evidence type="ECO:0000259" key="12">
    <source>
        <dbReference type="Pfam" id="PF06974"/>
    </source>
</evidence>
<dbReference type="EC" id="2.3.1.20" evidence="4"/>
<evidence type="ECO:0000259" key="11">
    <source>
        <dbReference type="Pfam" id="PF03007"/>
    </source>
</evidence>
<dbReference type="InterPro" id="IPR009721">
    <property type="entry name" value="O-acyltransferase_WSD1_C"/>
</dbReference>
<dbReference type="GO" id="GO:0001666">
    <property type="term" value="P:response to hypoxia"/>
    <property type="evidence" value="ECO:0007669"/>
    <property type="project" value="TreeGrafter"/>
</dbReference>
<dbReference type="GO" id="GO:0051701">
    <property type="term" value="P:biological process involved in interaction with host"/>
    <property type="evidence" value="ECO:0007669"/>
    <property type="project" value="TreeGrafter"/>
</dbReference>
<dbReference type="RefSeq" id="WP_123590238.1">
    <property type="nucleotide sequence ID" value="NZ_AYKH01000017.1"/>
</dbReference>
<dbReference type="EMBL" id="AYKH01000017">
    <property type="protein sequence ID" value="ROO26932.1"/>
    <property type="molecule type" value="Genomic_DNA"/>
</dbReference>
<comment type="caution">
    <text evidence="13">The sequence shown here is derived from an EMBL/GenBank/DDBJ whole genome shotgun (WGS) entry which is preliminary data.</text>
</comment>
<keyword evidence="8" id="KW-0443">Lipid metabolism</keyword>
<dbReference type="GO" id="GO:0004144">
    <property type="term" value="F:diacylglycerol O-acyltransferase activity"/>
    <property type="evidence" value="ECO:0007669"/>
    <property type="project" value="UniProtKB-EC"/>
</dbReference>
<reference evidence="13 14" key="1">
    <citation type="submission" date="2013-10" db="EMBL/GenBank/DDBJ databases">
        <title>Salinisphaera orenii MK-B5 Genome Sequencing.</title>
        <authorList>
            <person name="Lai Q."/>
            <person name="Li C."/>
            <person name="Shao Z."/>
        </authorList>
    </citation>
    <scope>NUCLEOTIDE SEQUENCE [LARGE SCALE GENOMIC DNA]</scope>
    <source>
        <strain evidence="13 14">MK-B5</strain>
    </source>
</reference>
<evidence type="ECO:0000313" key="14">
    <source>
        <dbReference type="Proteomes" id="UP000283993"/>
    </source>
</evidence>
<comment type="pathway">
    <text evidence="1">Glycerolipid metabolism; triacylglycerol biosynthesis.</text>
</comment>
<protein>
    <recommendedName>
        <fullName evidence="4">diacylglycerol O-acyltransferase</fullName>
        <ecNumber evidence="4">2.3.1.20</ecNumber>
    </recommendedName>
</protein>
<dbReference type="SUPFAM" id="SSF52777">
    <property type="entry name" value="CoA-dependent acyltransferases"/>
    <property type="match status" value="2"/>
</dbReference>
<evidence type="ECO:0000256" key="10">
    <source>
        <dbReference type="ARBA" id="ARBA00048109"/>
    </source>
</evidence>
<dbReference type="InterPro" id="IPR045034">
    <property type="entry name" value="O-acyltransferase_WSD1-like"/>
</dbReference>
<proteinExistence type="inferred from homology"/>
<dbReference type="InterPro" id="IPR004255">
    <property type="entry name" value="O-acyltransferase_WSD1_N"/>
</dbReference>
<dbReference type="InterPro" id="IPR014292">
    <property type="entry name" value="Acyl_transf_WS/DGAT"/>
</dbReference>
<feature type="domain" description="O-acyltransferase WSD1-like N-terminal" evidence="11">
    <location>
        <begin position="6"/>
        <end position="275"/>
    </location>
</feature>
<keyword evidence="7" id="KW-0319">Glycerol metabolism</keyword>
<comment type="pathway">
    <text evidence="2">Lipid metabolism.</text>
</comment>
<dbReference type="AlphaFoldDB" id="A0A423PN15"/>
<organism evidence="13 14">
    <name type="scientific">Salinisphaera orenii MK-B5</name>
    <dbReference type="NCBI Taxonomy" id="856730"/>
    <lineage>
        <taxon>Bacteria</taxon>
        <taxon>Pseudomonadati</taxon>
        <taxon>Pseudomonadota</taxon>
        <taxon>Gammaproteobacteria</taxon>
        <taxon>Salinisphaerales</taxon>
        <taxon>Salinisphaeraceae</taxon>
        <taxon>Salinisphaera</taxon>
    </lineage>
</organism>
<evidence type="ECO:0000256" key="3">
    <source>
        <dbReference type="ARBA" id="ARBA00009587"/>
    </source>
</evidence>
<evidence type="ECO:0000313" key="13">
    <source>
        <dbReference type="EMBL" id="ROO26932.1"/>
    </source>
</evidence>
<evidence type="ECO:0000256" key="6">
    <source>
        <dbReference type="ARBA" id="ARBA00022679"/>
    </source>
</evidence>
<evidence type="ECO:0000256" key="8">
    <source>
        <dbReference type="ARBA" id="ARBA00023098"/>
    </source>
</evidence>
<keyword evidence="5" id="KW-0444">Lipid biosynthesis</keyword>
<dbReference type="PANTHER" id="PTHR31650">
    <property type="entry name" value="O-ACYLTRANSFERASE (WSD1-LIKE) FAMILY PROTEIN"/>
    <property type="match status" value="1"/>
</dbReference>
<name>A0A423PN15_9GAMM</name>
<comment type="catalytic activity">
    <reaction evidence="10">
        <text>an acyl-CoA + a 1,2-diacyl-sn-glycerol = a triacyl-sn-glycerol + CoA</text>
        <dbReference type="Rhea" id="RHEA:10868"/>
        <dbReference type="ChEBI" id="CHEBI:17815"/>
        <dbReference type="ChEBI" id="CHEBI:57287"/>
        <dbReference type="ChEBI" id="CHEBI:58342"/>
        <dbReference type="ChEBI" id="CHEBI:64615"/>
        <dbReference type="EC" id="2.3.1.20"/>
    </reaction>
</comment>
<dbReference type="Pfam" id="PF03007">
    <property type="entry name" value="WS_DGAT_cat"/>
    <property type="match status" value="1"/>
</dbReference>
<keyword evidence="14" id="KW-1185">Reference proteome</keyword>
<accession>A0A423PN15</accession>
<dbReference type="GO" id="GO:0071731">
    <property type="term" value="P:response to nitric oxide"/>
    <property type="evidence" value="ECO:0007669"/>
    <property type="project" value="TreeGrafter"/>
</dbReference>
<keyword evidence="6 13" id="KW-0808">Transferase</keyword>
<dbReference type="Gene3D" id="3.30.559.10">
    <property type="entry name" value="Chloramphenicol acetyltransferase-like domain"/>
    <property type="match status" value="1"/>
</dbReference>
<evidence type="ECO:0000256" key="5">
    <source>
        <dbReference type="ARBA" id="ARBA00022516"/>
    </source>
</evidence>
<dbReference type="Proteomes" id="UP000283993">
    <property type="component" value="Unassembled WGS sequence"/>
</dbReference>
<comment type="similarity">
    <text evidence="3">Belongs to the long-chain O-acyltransferase family.</text>
</comment>
<dbReference type="InterPro" id="IPR023213">
    <property type="entry name" value="CAT-like_dom_sf"/>
</dbReference>
<dbReference type="Gene3D" id="3.30.559.30">
    <property type="entry name" value="Nonribosomal peptide synthetase, condensation domain"/>
    <property type="match status" value="1"/>
</dbReference>
<dbReference type="NCBIfam" id="TIGR02946">
    <property type="entry name" value="acyl_WS_DGAT"/>
    <property type="match status" value="1"/>
</dbReference>
<dbReference type="GO" id="GO:0019432">
    <property type="term" value="P:triglyceride biosynthetic process"/>
    <property type="evidence" value="ECO:0007669"/>
    <property type="project" value="UniProtKB-UniPathway"/>
</dbReference>
<dbReference type="GO" id="GO:0006071">
    <property type="term" value="P:glycerol metabolic process"/>
    <property type="evidence" value="ECO:0007669"/>
    <property type="project" value="UniProtKB-KW"/>
</dbReference>
<sequence length="484" mass="53487">MRTKRLNLVDMAWLRVESARAPMHVGGLLTFHKPADAPADFCQQVVDAWRSHSAAYRPWNQRLRPGRFNYLSPEWELLDTIDVDYHFRHSALPAPGGELELGTLTSRLHSHPLDFSRPPWECHLIEGLENERFAIYLKMHHSLIDGVAGMRLLARALAETPDEPERPPFWAIEPKQRRWKKAPEETPPGLYRAVAELTSGAREQVTSLPGFASVLRDMLSAARSKTRSLGLPFAAPQSILNGRIDATRRYATQLYPLSELRMLARAAGVSVNDIVLTICGTALRRYLRELGELPAKPLTAGIPVSVRPADDEDCGNAITFIIASLATDVADIRERLEIVSASTRQAKQNLEKLSAAAITQYTVALMAPYVLSLVSGMAGRTRPVFNVTVSNVPGPRKPLYIRGARMEAFYPTSLVTHGQALNITVHGYADTMGFGFIGCHDSLPSMQNVAVYAGEAMAELKALYLDGAGDAPRRKQPSRRSPRG</sequence>
<keyword evidence="9 13" id="KW-0012">Acyltransferase</keyword>
<dbReference type="Pfam" id="PF06974">
    <property type="entry name" value="WS_DGAT_C"/>
    <property type="match status" value="1"/>
</dbReference>
<gene>
    <name evidence="13" type="ORF">SAOR_09760</name>
</gene>
<dbReference type="GO" id="GO:0005886">
    <property type="term" value="C:plasma membrane"/>
    <property type="evidence" value="ECO:0007669"/>
    <property type="project" value="TreeGrafter"/>
</dbReference>
<feature type="domain" description="O-acyltransferase WSD1 C-terminal" evidence="12">
    <location>
        <begin position="315"/>
        <end position="461"/>
    </location>
</feature>
<evidence type="ECO:0000256" key="7">
    <source>
        <dbReference type="ARBA" id="ARBA00022798"/>
    </source>
</evidence>
<evidence type="ECO:0000256" key="4">
    <source>
        <dbReference type="ARBA" id="ARBA00013244"/>
    </source>
</evidence>
<evidence type="ECO:0000256" key="9">
    <source>
        <dbReference type="ARBA" id="ARBA00023315"/>
    </source>
</evidence>
<evidence type="ECO:0000256" key="1">
    <source>
        <dbReference type="ARBA" id="ARBA00004771"/>
    </source>
</evidence>